<evidence type="ECO:0000256" key="1">
    <source>
        <dbReference type="SAM" id="Coils"/>
    </source>
</evidence>
<evidence type="ECO:0000313" key="3">
    <source>
        <dbReference type="EMBL" id="CAI9940367.1"/>
    </source>
</evidence>
<feature type="coiled-coil region" evidence="1">
    <location>
        <begin position="1097"/>
        <end position="1148"/>
    </location>
</feature>
<accession>A0AA86PSV6</accession>
<reference evidence="4 5" key="2">
    <citation type="submission" date="2024-07" db="EMBL/GenBank/DDBJ databases">
        <authorList>
            <person name="Akdeniz Z."/>
        </authorList>
    </citation>
    <scope>NUCLEOTIDE SEQUENCE [LARGE SCALE GENOMIC DNA]</scope>
</reference>
<proteinExistence type="predicted"/>
<evidence type="ECO:0000313" key="4">
    <source>
        <dbReference type="EMBL" id="CAL6017420.1"/>
    </source>
</evidence>
<gene>
    <name evidence="4" type="ORF">HINF_LOCUS25982</name>
    <name evidence="3" type="ORF">HINF_LOCUS28012</name>
</gene>
<dbReference type="EMBL" id="CAXDID020000078">
    <property type="protein sequence ID" value="CAL6017420.1"/>
    <property type="molecule type" value="Genomic_DNA"/>
</dbReference>
<dbReference type="Pfam" id="PF24771">
    <property type="entry name" value="Ig_CFAP74_1st"/>
    <property type="match status" value="1"/>
</dbReference>
<dbReference type="EMBL" id="CATOUU010000675">
    <property type="protein sequence ID" value="CAI9940367.1"/>
    <property type="molecule type" value="Genomic_DNA"/>
</dbReference>
<organism evidence="3">
    <name type="scientific">Hexamita inflata</name>
    <dbReference type="NCBI Taxonomy" id="28002"/>
    <lineage>
        <taxon>Eukaryota</taxon>
        <taxon>Metamonada</taxon>
        <taxon>Diplomonadida</taxon>
        <taxon>Hexamitidae</taxon>
        <taxon>Hexamitinae</taxon>
        <taxon>Hexamita</taxon>
    </lineage>
</organism>
<protein>
    <submittedName>
        <fullName evidence="3">Uncharacterized protein</fullName>
    </submittedName>
</protein>
<comment type="caution">
    <text evidence="3">The sequence shown here is derived from an EMBL/GenBank/DDBJ whole genome shotgun (WGS) entry which is preliminary data.</text>
</comment>
<evidence type="ECO:0000256" key="2">
    <source>
        <dbReference type="SAM" id="MobiDB-lite"/>
    </source>
</evidence>
<feature type="region of interest" description="Disordered" evidence="2">
    <location>
        <begin position="354"/>
        <end position="402"/>
    </location>
</feature>
<reference evidence="3" key="1">
    <citation type="submission" date="2023-06" db="EMBL/GenBank/DDBJ databases">
        <authorList>
            <person name="Kurt Z."/>
        </authorList>
    </citation>
    <scope>NUCLEOTIDE SEQUENCE</scope>
</reference>
<name>A0AA86PSV6_9EUKA</name>
<keyword evidence="1" id="KW-0175">Coiled coil</keyword>
<dbReference type="Proteomes" id="UP001642409">
    <property type="component" value="Unassembled WGS sequence"/>
</dbReference>
<keyword evidence="5" id="KW-1185">Reference proteome</keyword>
<evidence type="ECO:0000313" key="5">
    <source>
        <dbReference type="Proteomes" id="UP001642409"/>
    </source>
</evidence>
<feature type="compositionally biased region" description="Basic and acidic residues" evidence="2">
    <location>
        <begin position="372"/>
        <end position="391"/>
    </location>
</feature>
<sequence>MELEIWRKRVETEIELCNKAWQKFDRLTNEMQDLEVSLFENSEDAVLNKKYAEIVQLRTQALTTAQRLTMVTENLLSDYDALIVKFESHAQTMKTIKQLDTYHPILSEKEQEALKPIRYSTKTYADFTKLFEANLKLHKEEYDMIMRKYTVKKPAPPKYEPNVHMRPRVEPAPEIPDSEKERFRALILKNVKLNQTTNQNVYKDYREKVENAKIEKILKIREQSLNQSKEEAKKLAQELAERDFAFKNELARAKKEEIEGRIKNKGFESNQKFVERVTKQDFTKTTANQYLPYQQQHFPSQQAECVNLKFGLGLADEKTTLRILGMDKPQILEQTKQRSEPPTDQLLELGINLPKTVKPESKSRPASQPAGKPEKKDSKKDPKKIVERPASESEEEPEPVLDIQYNKIEKPKKHIPIMHSAPSPKVQTFKGVSQILKKTQLVDTIQIINGKEIIVEKEVEAREVSESSTPLEEKEVIDYTSKKQSVRDTMKSDFKPTRDWNKQDQFTVSKKMPENTQKILIDSREAFVSQPDTLNFYNFKQFENQTQIFYVTNNSSTLQSFKVMPLEEKYKQMFELQFTPPGMMAPGQSLKISIQFNYNDPNIYEIRDVQTSLQIRYNGGEFSIPIFCYQQTPKIQVSDYEKYIVEAFQKLTTNDKLNNQLKDDQISKLLQFESGTLLNGTTQKQIYLLNSGLIDQVCRFRIDRIDVNQTTAVMLPESELKNIEKSISEYDIKKQDLTKSIETEYELYQQYQLAIQQAADKKDKKGVKPQNFNHPFTPELNLQEYISSVILKQIGEKQAPIDENIRTFKKLIDYQNGESNLLMISAPQMIFYQGQKFEESKLKESAISQQKEKYLIQAKEDAIKEVTLIRDNELNQKVKGNKKASSIYSDQSEFDKKVIEVQNQLYDKLTENIENTINIQQQILQFEKQDETTTIFTIPAKSLIKIGYTHKPADDSVKTLKIEQQLQLLNKRKDITSTYSIQSNHITHVSPVYLANNSLDMETCFYNSQYNQPFEIQMRIGEQNVTRQVKINVPKCLSDVVKLDQNNMVMNFKQNVYHPKVSIIFKNKLQLINLRNQLHEEWSQFSLSEVDQFFDSVVELGQDIKAKNEQIKEIRDKLDKQQTELTGNEQQKQLIQNKINETEQLLAQPVGKGQKPPKITVSVDDLKRQLDEMSVKISNNLQIIADLKELLQDIVFSLESEVSVGSYLELSFNLQLVVTQQPEILYLPIKSRWTVNELSIDLPSQMQLKEILTRHQSCVPVYIQNKSALAQHVGVLVQDNPCMRKDIQIGVTPNGGVDLLFPGETRLFQIILKPQHPATYQLNVSFKGEFGYQYNSLLSFKSIQQQLQIYNHVQRIPEISLNDEYKTTFQMHNTSDVDMNFTVCQSFLDFSNSMQNMFTFAPCCQLLKQKQKTDVQLKIDINGKNALPLFKYLDSQSYDHSTFSFIRRTLPRVETPLMEYLQLQVPFMTSTGEFAIYSTQFQLRGPLVQVKELNKVVKVVRAESPVKADTKLKGKNQPVAVKVEPIIEEYSVGTSKITIDFGQCPLGSQTRKEAQLEFKNLICYVLEKSVPYYNADIEMKSMIHKKELKNYKNIIFEFVPRTVGQQQEIFEFEAYSDKECTEKKLNNIIITCIGEGVNANVNVDIQGMVSDWNQVGVEIKEKGKGPAVISNSSTDGILRHYMKPMNLNQTAVVQINLKPLSNFKFNCKIIDKNHSKQFKTYVYNQSVMLENDAQSCTIEILSLAETHQMEILEFLVSAGNFQKTIYIHCFCAQKFKIFRHDDKMLCATVETTAVENGTAKTQIAAGKYEVLKSGLTKVSAGDLEVEILV</sequence>